<dbReference type="STRING" id="1798401.A2363_03360"/>
<sequence length="164" mass="18412">MTIRLKFPHIPRIISARIISVSLWGLLISLISLNVRVYPKTVFALPTSLADHRALADYLWVHGSREAAKRELGIAQELYPDSADVLGTTTWEQEPARTDELIAYWKHIAVSRPDYRDAYVQLAALSYSRGELAAAKSYLDMARTLDPNGGSLTTLEEFIAKQLK</sequence>
<organism evidence="2 3">
    <name type="scientific">Candidatus Gottesmanbacteria bacterium RIFOXYB1_FULL_47_11</name>
    <dbReference type="NCBI Taxonomy" id="1798401"/>
    <lineage>
        <taxon>Bacteria</taxon>
        <taxon>Candidatus Gottesmaniibacteriota</taxon>
    </lineage>
</organism>
<name>A0A1F6BCW0_9BACT</name>
<evidence type="ECO:0000313" key="3">
    <source>
        <dbReference type="Proteomes" id="UP000176186"/>
    </source>
</evidence>
<dbReference type="InterPro" id="IPR011990">
    <property type="entry name" value="TPR-like_helical_dom_sf"/>
</dbReference>
<evidence type="ECO:0000313" key="2">
    <source>
        <dbReference type="EMBL" id="OGG34765.1"/>
    </source>
</evidence>
<dbReference type="AlphaFoldDB" id="A0A1F6BCW0"/>
<reference evidence="2 3" key="1">
    <citation type="journal article" date="2016" name="Nat. Commun.">
        <title>Thousands of microbial genomes shed light on interconnected biogeochemical processes in an aquifer system.</title>
        <authorList>
            <person name="Anantharaman K."/>
            <person name="Brown C.T."/>
            <person name="Hug L.A."/>
            <person name="Sharon I."/>
            <person name="Castelle C.J."/>
            <person name="Probst A.J."/>
            <person name="Thomas B.C."/>
            <person name="Singh A."/>
            <person name="Wilkins M.J."/>
            <person name="Karaoz U."/>
            <person name="Brodie E.L."/>
            <person name="Williams K.H."/>
            <person name="Hubbard S.S."/>
            <person name="Banfield J.F."/>
        </authorList>
    </citation>
    <scope>NUCLEOTIDE SEQUENCE [LARGE SCALE GENOMIC DNA]</scope>
</reference>
<keyword evidence="1" id="KW-0472">Membrane</keyword>
<dbReference type="Gene3D" id="1.25.40.10">
    <property type="entry name" value="Tetratricopeptide repeat domain"/>
    <property type="match status" value="1"/>
</dbReference>
<dbReference type="EMBL" id="MFKE01000023">
    <property type="protein sequence ID" value="OGG34765.1"/>
    <property type="molecule type" value="Genomic_DNA"/>
</dbReference>
<feature type="transmembrane region" description="Helical" evidence="1">
    <location>
        <begin position="12"/>
        <end position="33"/>
    </location>
</feature>
<evidence type="ECO:0000256" key="1">
    <source>
        <dbReference type="SAM" id="Phobius"/>
    </source>
</evidence>
<protein>
    <submittedName>
        <fullName evidence="2">Uncharacterized protein</fullName>
    </submittedName>
</protein>
<dbReference type="SUPFAM" id="SSF48452">
    <property type="entry name" value="TPR-like"/>
    <property type="match status" value="1"/>
</dbReference>
<keyword evidence="1" id="KW-1133">Transmembrane helix</keyword>
<dbReference type="Proteomes" id="UP000176186">
    <property type="component" value="Unassembled WGS sequence"/>
</dbReference>
<gene>
    <name evidence="2" type="ORF">A2363_03360</name>
</gene>
<proteinExistence type="predicted"/>
<keyword evidence="1" id="KW-0812">Transmembrane</keyword>
<comment type="caution">
    <text evidence="2">The sequence shown here is derived from an EMBL/GenBank/DDBJ whole genome shotgun (WGS) entry which is preliminary data.</text>
</comment>
<accession>A0A1F6BCW0</accession>